<reference evidence="2 3" key="1">
    <citation type="submission" date="2020-09" db="EMBL/GenBank/DDBJ databases">
        <title>De no assembly of potato wild relative species, Solanum commersonii.</title>
        <authorList>
            <person name="Cho K."/>
        </authorList>
    </citation>
    <scope>NUCLEOTIDE SEQUENCE [LARGE SCALE GENOMIC DNA]</scope>
    <source>
        <strain evidence="2">LZ3.2</strain>
        <tissue evidence="2">Leaf</tissue>
    </source>
</reference>
<name>A0A9J5W6E4_SOLCO</name>
<organism evidence="2 3">
    <name type="scientific">Solanum commersonii</name>
    <name type="common">Commerson's wild potato</name>
    <name type="synonym">Commerson's nightshade</name>
    <dbReference type="NCBI Taxonomy" id="4109"/>
    <lineage>
        <taxon>Eukaryota</taxon>
        <taxon>Viridiplantae</taxon>
        <taxon>Streptophyta</taxon>
        <taxon>Embryophyta</taxon>
        <taxon>Tracheophyta</taxon>
        <taxon>Spermatophyta</taxon>
        <taxon>Magnoliopsida</taxon>
        <taxon>eudicotyledons</taxon>
        <taxon>Gunneridae</taxon>
        <taxon>Pentapetalae</taxon>
        <taxon>asterids</taxon>
        <taxon>lamiids</taxon>
        <taxon>Solanales</taxon>
        <taxon>Solanaceae</taxon>
        <taxon>Solanoideae</taxon>
        <taxon>Solaneae</taxon>
        <taxon>Solanum</taxon>
    </lineage>
</organism>
<dbReference type="AlphaFoldDB" id="A0A9J5W6E4"/>
<dbReference type="EMBL" id="JACXVP010000012">
    <property type="protein sequence ID" value="KAG5571098.1"/>
    <property type="molecule type" value="Genomic_DNA"/>
</dbReference>
<sequence>MFNNCIPWVTWIEEEVTRMNIMENIQYVVIGKFSYGWLELDELRRTIPKQCNIKGACQIGLLRHRHVLMRFELFKDFVNIMSKPSYYITDNAGFYYPMRPLIYDKKFRVYEETSQAMAWISFPDLWPTFFEREAIFSLASTVGKPIQLDMATIKKIRPSCARVKVQLELLEDLPKYVELESENEEKTSSRVEKMKVVYDMLLKYCKRCKLQGHNEKECRILHPELRKQEHHTDMGGKDKEVIKSPRRFTKNIDREVTTASMEIEKDAIVTNNSFIALNEE</sequence>
<dbReference type="InterPro" id="IPR025558">
    <property type="entry name" value="DUF4283"/>
</dbReference>
<evidence type="ECO:0000259" key="1">
    <source>
        <dbReference type="Pfam" id="PF14111"/>
    </source>
</evidence>
<dbReference type="Pfam" id="PF14111">
    <property type="entry name" value="DUF4283"/>
    <property type="match status" value="1"/>
</dbReference>
<dbReference type="PANTHER" id="PTHR31286">
    <property type="entry name" value="GLYCINE-RICH CELL WALL STRUCTURAL PROTEIN 1.8-LIKE"/>
    <property type="match status" value="1"/>
</dbReference>
<dbReference type="PANTHER" id="PTHR31286:SF79">
    <property type="entry name" value="N-6 ADENINE-SPECIFIC DNA METHYLASE"/>
    <property type="match status" value="1"/>
</dbReference>
<keyword evidence="3" id="KW-1185">Reference proteome</keyword>
<dbReference type="InterPro" id="IPR040256">
    <property type="entry name" value="At4g02000-like"/>
</dbReference>
<comment type="caution">
    <text evidence="2">The sequence shown here is derived from an EMBL/GenBank/DDBJ whole genome shotgun (WGS) entry which is preliminary data.</text>
</comment>
<accession>A0A9J5W6E4</accession>
<dbReference type="Proteomes" id="UP000824120">
    <property type="component" value="Chromosome 12"/>
</dbReference>
<protein>
    <recommendedName>
        <fullName evidence="1">DUF4283 domain-containing protein</fullName>
    </recommendedName>
</protein>
<dbReference type="OrthoDB" id="851886at2759"/>
<evidence type="ECO:0000313" key="3">
    <source>
        <dbReference type="Proteomes" id="UP000824120"/>
    </source>
</evidence>
<feature type="domain" description="DUF4283" evidence="1">
    <location>
        <begin position="22"/>
        <end position="108"/>
    </location>
</feature>
<gene>
    <name evidence="2" type="ORF">H5410_060864</name>
</gene>
<evidence type="ECO:0000313" key="2">
    <source>
        <dbReference type="EMBL" id="KAG5571098.1"/>
    </source>
</evidence>
<proteinExistence type="predicted"/>